<evidence type="ECO:0000256" key="1">
    <source>
        <dbReference type="ARBA" id="ARBA00004474"/>
    </source>
</evidence>
<reference evidence="7 8" key="1">
    <citation type="submission" date="2024-02" db="EMBL/GenBank/DDBJ databases">
        <authorList>
            <person name="Chen Y."/>
            <person name="Shah S."/>
            <person name="Dougan E. K."/>
            <person name="Thang M."/>
            <person name="Chan C."/>
        </authorList>
    </citation>
    <scope>NUCLEOTIDE SEQUENCE [LARGE SCALE GENOMIC DNA]</scope>
</reference>
<keyword evidence="8" id="KW-1185">Reference proteome</keyword>
<comment type="caution">
    <text evidence="7">The sequence shown here is derived from an EMBL/GenBank/DDBJ whole genome shotgun (WGS) entry which is preliminary data.</text>
</comment>
<keyword evidence="2" id="KW-0602">Photosynthesis</keyword>
<evidence type="ECO:0000256" key="5">
    <source>
        <dbReference type="SAM" id="MobiDB-lite"/>
    </source>
</evidence>
<proteinExistence type="predicted"/>
<dbReference type="PANTHER" id="PTHR47128">
    <property type="match status" value="1"/>
</dbReference>
<sequence>MASSLLLQQKPRGFESQDSSTQLDLQPETLQQECTVPSMTPFEVFSDPGQTRKGDEEHLGCKLLSQSKAAKLVGNAKGDVEKVGLKQDLRDLRRVNLDLRRQLMALKPLEVDGNAGYSVRCILRNRADRPFSFLVDWGATVVEGSLKRPESLPSALVGIHTVIDCATARPEEDIYDIDWEGKKRLIQCCKQMKIQRYVFCSIKDCDKYQSVPLMQIKYLTEKFLQESKIRYTILRVSGLMQPLISQYAVSVLDDQKVWGDDGSMPGIAYIDSQDVSRMIASAMIKERTVGQTLTVTGPKVWSTNDVIKLCEELSGRDADVNVVSNSQMQLAMSAAGFFDWSVDVAERLRFVEVNQQGSPDSPMLMTEETYQALGLEPSSTRKLEEYIGEYYRRVFKKLTKGKYEPEAGELEKEKAEAEAKLKQALSQDTADELPAGQPAEEEVTVSYQRDVAECLQKFFEDKILTEMEDDKNAWFGWVPLAEVFNGRSAMVGFSLGLFTEWATDVNVAKQIVPQANQSFQIRITSKHWGCGKTDTSASGVQWLAGHMEQAEV</sequence>
<dbReference type="Pfam" id="PF05368">
    <property type="entry name" value="NmrA"/>
    <property type="match status" value="1"/>
</dbReference>
<evidence type="ECO:0000256" key="3">
    <source>
        <dbReference type="ARBA" id="ARBA00022640"/>
    </source>
</evidence>
<dbReference type="InterPro" id="IPR036291">
    <property type="entry name" value="NAD(P)-bd_dom_sf"/>
</dbReference>
<evidence type="ECO:0000256" key="4">
    <source>
        <dbReference type="ARBA" id="ARBA00023276"/>
    </source>
</evidence>
<dbReference type="Proteomes" id="UP001642464">
    <property type="component" value="Unassembled WGS sequence"/>
</dbReference>
<keyword evidence="4" id="KW-0604">Photosystem II</keyword>
<dbReference type="InterPro" id="IPR008030">
    <property type="entry name" value="NmrA-like"/>
</dbReference>
<dbReference type="PANTHER" id="PTHR47128:SF2">
    <property type="entry name" value="PROTEIN HIGH CHLOROPHYLL FLUORESCENCE PHENOTYPE 244, CHLOROPLASTIC"/>
    <property type="match status" value="1"/>
</dbReference>
<evidence type="ECO:0000259" key="6">
    <source>
        <dbReference type="Pfam" id="PF05368"/>
    </source>
</evidence>
<dbReference type="InterPro" id="IPR044256">
    <property type="entry name" value="HCF244-like"/>
</dbReference>
<dbReference type="CDD" id="cd05243">
    <property type="entry name" value="SDR_a5"/>
    <property type="match status" value="1"/>
</dbReference>
<dbReference type="SUPFAM" id="SSF51735">
    <property type="entry name" value="NAD(P)-binding Rossmann-fold domains"/>
    <property type="match status" value="1"/>
</dbReference>
<feature type="region of interest" description="Disordered" evidence="5">
    <location>
        <begin position="1"/>
        <end position="25"/>
    </location>
</feature>
<evidence type="ECO:0000313" key="7">
    <source>
        <dbReference type="EMBL" id="CAK9023836.1"/>
    </source>
</evidence>
<keyword evidence="3" id="KW-0934">Plastid</keyword>
<gene>
    <name evidence="7" type="ORF">SCF082_LOCUS16363</name>
</gene>
<feature type="domain" description="NmrA-like" evidence="6">
    <location>
        <begin position="114"/>
        <end position="327"/>
    </location>
</feature>
<comment type="subcellular location">
    <subcellularLocation>
        <location evidence="1">Plastid</location>
    </subcellularLocation>
</comment>
<accession>A0ABP0KAL4</accession>
<evidence type="ECO:0000313" key="8">
    <source>
        <dbReference type="Proteomes" id="UP001642464"/>
    </source>
</evidence>
<dbReference type="SUPFAM" id="SSF103511">
    <property type="entry name" value="Chlorophyll a-b binding protein"/>
    <property type="match status" value="1"/>
</dbReference>
<evidence type="ECO:0000256" key="2">
    <source>
        <dbReference type="ARBA" id="ARBA00022531"/>
    </source>
</evidence>
<feature type="compositionally biased region" description="Polar residues" evidence="5">
    <location>
        <begin position="16"/>
        <end position="25"/>
    </location>
</feature>
<organism evidence="7 8">
    <name type="scientific">Durusdinium trenchii</name>
    <dbReference type="NCBI Taxonomy" id="1381693"/>
    <lineage>
        <taxon>Eukaryota</taxon>
        <taxon>Sar</taxon>
        <taxon>Alveolata</taxon>
        <taxon>Dinophyceae</taxon>
        <taxon>Suessiales</taxon>
        <taxon>Symbiodiniaceae</taxon>
        <taxon>Durusdinium</taxon>
    </lineage>
</organism>
<protein>
    <submittedName>
        <fullName evidence="7">Chloroplastic</fullName>
    </submittedName>
</protein>
<dbReference type="EMBL" id="CAXAMM010010646">
    <property type="protein sequence ID" value="CAK9023836.1"/>
    <property type="molecule type" value="Genomic_DNA"/>
</dbReference>
<name>A0ABP0KAL4_9DINO</name>
<dbReference type="Gene3D" id="3.40.50.720">
    <property type="entry name" value="NAD(P)-binding Rossmann-like Domain"/>
    <property type="match status" value="1"/>
</dbReference>